<sequence length="52" mass="5650">MSEGAGSQVDWIETSDRHGTTLRGLASRPDWAGSGFVMCQHGLCRAVYDYCA</sequence>
<protein>
    <submittedName>
        <fullName evidence="1">Uncharacterized protein</fullName>
    </submittedName>
</protein>
<organism evidence="1">
    <name type="scientific">uncultured Thermomicrobiales bacterium</name>
    <dbReference type="NCBI Taxonomy" id="1645740"/>
    <lineage>
        <taxon>Bacteria</taxon>
        <taxon>Pseudomonadati</taxon>
        <taxon>Thermomicrobiota</taxon>
        <taxon>Thermomicrobia</taxon>
        <taxon>Thermomicrobiales</taxon>
        <taxon>environmental samples</taxon>
    </lineage>
</organism>
<evidence type="ECO:0000313" key="1">
    <source>
        <dbReference type="EMBL" id="CAA9547716.1"/>
    </source>
</evidence>
<proteinExistence type="predicted"/>
<dbReference type="AlphaFoldDB" id="A0A6J4UHV6"/>
<name>A0A6J4UHV6_9BACT</name>
<dbReference type="EMBL" id="CADCWK010000050">
    <property type="protein sequence ID" value="CAA9547716.1"/>
    <property type="molecule type" value="Genomic_DNA"/>
</dbReference>
<reference evidence="1" key="1">
    <citation type="submission" date="2020-02" db="EMBL/GenBank/DDBJ databases">
        <authorList>
            <person name="Meier V. D."/>
        </authorList>
    </citation>
    <scope>NUCLEOTIDE SEQUENCE</scope>
    <source>
        <strain evidence="1">AVDCRST_MAG33</strain>
    </source>
</reference>
<gene>
    <name evidence="1" type="ORF">AVDCRST_MAG33-615</name>
</gene>
<accession>A0A6J4UHV6</accession>